<keyword evidence="11" id="KW-1185">Reference proteome</keyword>
<dbReference type="InterPro" id="IPR036393">
    <property type="entry name" value="AceGlu_kinase-like_sf"/>
</dbReference>
<keyword evidence="4 8" id="KW-0808">Transferase</keyword>
<keyword evidence="7 8" id="KW-0067">ATP-binding</keyword>
<dbReference type="SUPFAM" id="SSF53633">
    <property type="entry name" value="Carbamate kinase-like"/>
    <property type="match status" value="1"/>
</dbReference>
<evidence type="ECO:0000256" key="3">
    <source>
        <dbReference type="ARBA" id="ARBA00022650"/>
    </source>
</evidence>
<dbReference type="Gene3D" id="2.30.130.10">
    <property type="entry name" value="PUA domain"/>
    <property type="match status" value="1"/>
</dbReference>
<dbReference type="InterPro" id="IPR005715">
    <property type="entry name" value="Glu_5kinase/COase_Synthase"/>
</dbReference>
<dbReference type="InterPro" id="IPR041739">
    <property type="entry name" value="G5K_ProB"/>
</dbReference>
<dbReference type="HAMAP" id="MF_00456">
    <property type="entry name" value="ProB"/>
    <property type="match status" value="1"/>
</dbReference>
<evidence type="ECO:0000313" key="11">
    <source>
        <dbReference type="Proteomes" id="UP000267187"/>
    </source>
</evidence>
<comment type="subcellular location">
    <subcellularLocation>
        <location evidence="8">Cytoplasm</location>
    </subcellularLocation>
</comment>
<evidence type="ECO:0000313" key="10">
    <source>
        <dbReference type="EMBL" id="RMA78404.1"/>
    </source>
</evidence>
<dbReference type="EC" id="2.7.2.11" evidence="8"/>
<keyword evidence="5 8" id="KW-0547">Nucleotide-binding</keyword>
<reference evidence="10 11" key="1">
    <citation type="submission" date="2018-10" db="EMBL/GenBank/DDBJ databases">
        <title>Genomic Encyclopedia of Type Strains, Phase IV (KMG-IV): sequencing the most valuable type-strain genomes for metagenomic binning, comparative biology and taxonomic classification.</title>
        <authorList>
            <person name="Goeker M."/>
        </authorList>
    </citation>
    <scope>NUCLEOTIDE SEQUENCE [LARGE SCALE GENOMIC DNA]</scope>
    <source>
        <strain evidence="10 11">DSM 25080</strain>
    </source>
</reference>
<dbReference type="GO" id="GO:0005524">
    <property type="term" value="F:ATP binding"/>
    <property type="evidence" value="ECO:0007669"/>
    <property type="project" value="UniProtKB-KW"/>
</dbReference>
<dbReference type="Gene3D" id="3.40.1160.10">
    <property type="entry name" value="Acetylglutamate kinase-like"/>
    <property type="match status" value="2"/>
</dbReference>
<evidence type="ECO:0000259" key="9">
    <source>
        <dbReference type="SMART" id="SM00359"/>
    </source>
</evidence>
<dbReference type="GO" id="GO:0005829">
    <property type="term" value="C:cytosol"/>
    <property type="evidence" value="ECO:0007669"/>
    <property type="project" value="TreeGrafter"/>
</dbReference>
<dbReference type="InterPro" id="IPR036974">
    <property type="entry name" value="PUA_sf"/>
</dbReference>
<keyword evidence="2 8" id="KW-0028">Amino-acid biosynthesis</keyword>
<feature type="binding site" evidence="8">
    <location>
        <position position="136"/>
    </location>
    <ligand>
        <name>substrate</name>
    </ligand>
</feature>
<dbReference type="PIRSF" id="PIRSF000729">
    <property type="entry name" value="GK"/>
    <property type="match status" value="1"/>
</dbReference>
<dbReference type="AlphaFoldDB" id="A0A3M0A1V3"/>
<evidence type="ECO:0000256" key="7">
    <source>
        <dbReference type="ARBA" id="ARBA00022840"/>
    </source>
</evidence>
<name>A0A3M0A1V3_9GAMM</name>
<feature type="binding site" evidence="8">
    <location>
        <position position="148"/>
    </location>
    <ligand>
        <name>substrate</name>
    </ligand>
</feature>
<dbReference type="RefSeq" id="WP_121877645.1">
    <property type="nucleotide sequence ID" value="NZ_REFJ01000006.1"/>
</dbReference>
<evidence type="ECO:0000256" key="5">
    <source>
        <dbReference type="ARBA" id="ARBA00022741"/>
    </source>
</evidence>
<dbReference type="OrthoDB" id="9804434at2"/>
<dbReference type="PROSITE" id="PS00902">
    <property type="entry name" value="GLUTAMATE_5_KINASE"/>
    <property type="match status" value="1"/>
</dbReference>
<dbReference type="PROSITE" id="PS50890">
    <property type="entry name" value="PUA"/>
    <property type="match status" value="1"/>
</dbReference>
<dbReference type="InterPro" id="IPR001048">
    <property type="entry name" value="Asp/Glu/Uridylate_kinase"/>
</dbReference>
<dbReference type="PANTHER" id="PTHR43654">
    <property type="entry name" value="GLUTAMATE 5-KINASE"/>
    <property type="match status" value="1"/>
</dbReference>
<organism evidence="10 11">
    <name type="scientific">Umboniibacter marinipuniceus</name>
    <dbReference type="NCBI Taxonomy" id="569599"/>
    <lineage>
        <taxon>Bacteria</taxon>
        <taxon>Pseudomonadati</taxon>
        <taxon>Pseudomonadota</taxon>
        <taxon>Gammaproteobacteria</taxon>
        <taxon>Cellvibrionales</taxon>
        <taxon>Cellvibrionaceae</taxon>
        <taxon>Umboniibacter</taxon>
    </lineage>
</organism>
<evidence type="ECO:0000256" key="1">
    <source>
        <dbReference type="ARBA" id="ARBA00022490"/>
    </source>
</evidence>
<dbReference type="UniPathway" id="UPA00098">
    <property type="reaction ID" value="UER00359"/>
</dbReference>
<comment type="similarity">
    <text evidence="8">Belongs to the glutamate 5-kinase family.</text>
</comment>
<keyword evidence="6 8" id="KW-0418">Kinase</keyword>
<keyword evidence="3 8" id="KW-0641">Proline biosynthesis</keyword>
<evidence type="ECO:0000256" key="2">
    <source>
        <dbReference type="ARBA" id="ARBA00022605"/>
    </source>
</evidence>
<dbReference type="SMART" id="SM00359">
    <property type="entry name" value="PUA"/>
    <property type="match status" value="1"/>
</dbReference>
<keyword evidence="1 8" id="KW-0963">Cytoplasm</keyword>
<dbReference type="GO" id="GO:0004349">
    <property type="term" value="F:glutamate 5-kinase activity"/>
    <property type="evidence" value="ECO:0007669"/>
    <property type="project" value="UniProtKB-UniRule"/>
</dbReference>
<dbReference type="InterPro" id="IPR015947">
    <property type="entry name" value="PUA-like_sf"/>
</dbReference>
<comment type="catalytic activity">
    <reaction evidence="8">
        <text>L-glutamate + ATP = L-glutamyl 5-phosphate + ADP</text>
        <dbReference type="Rhea" id="RHEA:14877"/>
        <dbReference type="ChEBI" id="CHEBI:29985"/>
        <dbReference type="ChEBI" id="CHEBI:30616"/>
        <dbReference type="ChEBI" id="CHEBI:58274"/>
        <dbReference type="ChEBI" id="CHEBI:456216"/>
        <dbReference type="EC" id="2.7.2.11"/>
    </reaction>
</comment>
<sequence length="367" mass="38578">MANQRWVVKLGSSSLTNHGTSLATQALSAWVADIAALMSQGYEIVVVSSGAVAAGMARLQMADRPAQISQLQAIAAIGQSDLVQAWRDEFAQLNIPVAQVLLNHSDISNRERYLNARAAIQVLLGLSAVPVVNENDSVATDEIRLGDNDNLAALVANLIDADGLLLLTDQDGLYTGNPNTDPTAELITEAFADEDRLLKYASGSGSKVGTGGMSTKVSAARLAARSGTLTVIANAAAPQVIQRALTGVSVGTQLLARSIPLRARKQWLAGHIQHSGVMVVDAGARKHLEQNGSSLLPVGIVSVQGDFHRGACVLIQDEGGAVFARGLTNFSALELQDMAGKSSRVIAGLLGFEPEREAIHRDNLVLL</sequence>
<protein>
    <recommendedName>
        <fullName evidence="8">Glutamate 5-kinase</fullName>
        <ecNumber evidence="8">2.7.2.11</ecNumber>
    </recommendedName>
    <alternativeName>
        <fullName evidence="8">Gamma-glutamyl kinase</fullName>
        <shortName evidence="8">GK</shortName>
    </alternativeName>
</protein>
<comment type="pathway">
    <text evidence="8">Amino-acid biosynthesis; L-proline biosynthesis; L-glutamate 5-semialdehyde from L-glutamate: step 1/2.</text>
</comment>
<dbReference type="InterPro" id="IPR002478">
    <property type="entry name" value="PUA"/>
</dbReference>
<dbReference type="GO" id="GO:0055129">
    <property type="term" value="P:L-proline biosynthetic process"/>
    <property type="evidence" value="ECO:0007669"/>
    <property type="project" value="UniProtKB-UniRule"/>
</dbReference>
<accession>A0A3M0A1V3</accession>
<dbReference type="PANTHER" id="PTHR43654:SF1">
    <property type="entry name" value="ISOPENTENYL PHOSPHATE KINASE"/>
    <property type="match status" value="1"/>
</dbReference>
<feature type="binding site" evidence="8">
    <location>
        <begin position="168"/>
        <end position="169"/>
    </location>
    <ligand>
        <name>ATP</name>
        <dbReference type="ChEBI" id="CHEBI:30616"/>
    </ligand>
</feature>
<dbReference type="InterPro" id="IPR011529">
    <property type="entry name" value="Glu_5kinase"/>
</dbReference>
<dbReference type="CDD" id="cd21157">
    <property type="entry name" value="PUA_G5K"/>
    <property type="match status" value="1"/>
</dbReference>
<feature type="binding site" evidence="8">
    <location>
        <position position="49"/>
    </location>
    <ligand>
        <name>substrate</name>
    </ligand>
</feature>
<feature type="domain" description="PUA" evidence="9">
    <location>
        <begin position="276"/>
        <end position="359"/>
    </location>
</feature>
<proteinExistence type="inferred from homology"/>
<feature type="binding site" evidence="8">
    <location>
        <begin position="210"/>
        <end position="216"/>
    </location>
    <ligand>
        <name>ATP</name>
        <dbReference type="ChEBI" id="CHEBI:30616"/>
    </ligand>
</feature>
<comment type="caution">
    <text evidence="10">The sequence shown here is derived from an EMBL/GenBank/DDBJ whole genome shotgun (WGS) entry which is preliminary data.</text>
</comment>
<dbReference type="PRINTS" id="PR00474">
    <property type="entry name" value="GLU5KINASE"/>
</dbReference>
<evidence type="ECO:0000256" key="4">
    <source>
        <dbReference type="ARBA" id="ARBA00022679"/>
    </source>
</evidence>
<gene>
    <name evidence="8" type="primary">proB</name>
    <name evidence="10" type="ORF">DFR27_2335</name>
</gene>
<dbReference type="Proteomes" id="UP000267187">
    <property type="component" value="Unassembled WGS sequence"/>
</dbReference>
<dbReference type="InterPro" id="IPR019797">
    <property type="entry name" value="Glutamate_5-kinase_CS"/>
</dbReference>
<dbReference type="CDD" id="cd04242">
    <property type="entry name" value="AAK_G5K_ProB"/>
    <property type="match status" value="1"/>
</dbReference>
<dbReference type="EMBL" id="REFJ01000006">
    <property type="protein sequence ID" value="RMA78404.1"/>
    <property type="molecule type" value="Genomic_DNA"/>
</dbReference>
<evidence type="ECO:0000256" key="8">
    <source>
        <dbReference type="HAMAP-Rule" id="MF_00456"/>
    </source>
</evidence>
<dbReference type="FunFam" id="3.40.1160.10:FF:000018">
    <property type="entry name" value="Glutamate 5-kinase"/>
    <property type="match status" value="1"/>
</dbReference>
<dbReference type="SUPFAM" id="SSF88697">
    <property type="entry name" value="PUA domain-like"/>
    <property type="match status" value="1"/>
</dbReference>
<comment type="function">
    <text evidence="8">Catalyzes the transfer of a phosphate group to glutamate to form L-glutamate 5-phosphate.</text>
</comment>
<dbReference type="InterPro" id="IPR001057">
    <property type="entry name" value="Glu/AcGlu_kinase"/>
</dbReference>
<dbReference type="Pfam" id="PF00696">
    <property type="entry name" value="AA_kinase"/>
    <property type="match status" value="1"/>
</dbReference>
<evidence type="ECO:0000256" key="6">
    <source>
        <dbReference type="ARBA" id="ARBA00022777"/>
    </source>
</evidence>
<dbReference type="Pfam" id="PF01472">
    <property type="entry name" value="PUA"/>
    <property type="match status" value="1"/>
</dbReference>
<dbReference type="GO" id="GO:0003723">
    <property type="term" value="F:RNA binding"/>
    <property type="evidence" value="ECO:0007669"/>
    <property type="project" value="InterPro"/>
</dbReference>
<feature type="binding site" evidence="8">
    <location>
        <position position="9"/>
    </location>
    <ligand>
        <name>ATP</name>
        <dbReference type="ChEBI" id="CHEBI:30616"/>
    </ligand>
</feature>
<dbReference type="NCBIfam" id="TIGR01027">
    <property type="entry name" value="proB"/>
    <property type="match status" value="1"/>
</dbReference>